<name>A0ABU5R4Y7_9PSEU</name>
<sequence>MTALHAGGFPEDDVRARARLGAAAVFPPAAEYGTTLFGFSAGVSGDSLESARLVPPVFMPRRLEKLIELGREPLYGDVALDTVIGGFASALPLYLSAFGSTQVAGAGLGAAASAQAARLGIPMVVGENVVPVHGHGRVGGAAAGTLLERLRAYGDAVPDGLGGVVVQQSTEDADAEVWNLVYSDPSAAPLLDSGRLAFELKVGQGAKPGLGGMTLVDSASADRLAEQYTVDLALGEGVLRSSSPGTFTSEILRQQIRLMRNNFPRAGVWVKLLPGRDVASAAAVAWAAGADAVTVDGAEGGTGWAPTAFLGVGLPLAECLSRIGTPEGCLLTSGRMWEGTRVAKVLALGARAAGLGRAALLAVDTDPREGLVRFVEALALELRLLISALGQYRADALTSEDVWFPGQADAVREQVLS</sequence>
<evidence type="ECO:0000259" key="2">
    <source>
        <dbReference type="Pfam" id="PF01645"/>
    </source>
</evidence>
<organism evidence="3 4">
    <name type="scientific">Amycolatopsis heterodermiae</name>
    <dbReference type="NCBI Taxonomy" id="3110235"/>
    <lineage>
        <taxon>Bacteria</taxon>
        <taxon>Bacillati</taxon>
        <taxon>Actinomycetota</taxon>
        <taxon>Actinomycetes</taxon>
        <taxon>Pseudonocardiales</taxon>
        <taxon>Pseudonocardiaceae</taxon>
        <taxon>Amycolatopsis</taxon>
    </lineage>
</organism>
<dbReference type="PANTHER" id="PTHR43819">
    <property type="entry name" value="ARCHAEAL-TYPE GLUTAMATE SYNTHASE [NADPH]"/>
    <property type="match status" value="1"/>
</dbReference>
<comment type="caution">
    <text evidence="3">The sequence shown here is derived from an EMBL/GenBank/DDBJ whole genome shotgun (WGS) entry which is preliminary data.</text>
</comment>
<gene>
    <name evidence="3" type="ORF">VA596_17110</name>
</gene>
<evidence type="ECO:0000256" key="1">
    <source>
        <dbReference type="ARBA" id="ARBA00009716"/>
    </source>
</evidence>
<accession>A0ABU5R4Y7</accession>
<dbReference type="SUPFAM" id="SSF51395">
    <property type="entry name" value="FMN-linked oxidoreductases"/>
    <property type="match status" value="1"/>
</dbReference>
<dbReference type="InterPro" id="IPR002932">
    <property type="entry name" value="Glu_synthdom"/>
</dbReference>
<reference evidence="3 4" key="1">
    <citation type="submission" date="2023-12" db="EMBL/GenBank/DDBJ databases">
        <title>Amycolatopsis sp. V23-08.</title>
        <authorList>
            <person name="Somphong A."/>
        </authorList>
    </citation>
    <scope>NUCLEOTIDE SEQUENCE [LARGE SCALE GENOMIC DNA]</scope>
    <source>
        <strain evidence="3 4">V23-08</strain>
    </source>
</reference>
<proteinExistence type="inferred from homology"/>
<protein>
    <submittedName>
        <fullName evidence="3">Glutamate synthase-related protein</fullName>
    </submittedName>
</protein>
<feature type="domain" description="Glutamate synthase" evidence="2">
    <location>
        <begin position="197"/>
        <end position="363"/>
    </location>
</feature>
<dbReference type="InterPro" id="IPR013785">
    <property type="entry name" value="Aldolase_TIM"/>
</dbReference>
<evidence type="ECO:0000313" key="4">
    <source>
        <dbReference type="Proteomes" id="UP001304298"/>
    </source>
</evidence>
<dbReference type="PANTHER" id="PTHR43819:SF1">
    <property type="entry name" value="ARCHAEAL-TYPE GLUTAMATE SYNTHASE [NADPH]"/>
    <property type="match status" value="1"/>
</dbReference>
<dbReference type="Pfam" id="PF01645">
    <property type="entry name" value="Glu_synthase"/>
    <property type="match status" value="1"/>
</dbReference>
<keyword evidence="4" id="KW-1185">Reference proteome</keyword>
<dbReference type="RefSeq" id="WP_323328234.1">
    <property type="nucleotide sequence ID" value="NZ_JAYFSI010000003.1"/>
</dbReference>
<dbReference type="EMBL" id="JAYFSI010000003">
    <property type="protein sequence ID" value="MEA5361267.1"/>
    <property type="molecule type" value="Genomic_DNA"/>
</dbReference>
<evidence type="ECO:0000313" key="3">
    <source>
        <dbReference type="EMBL" id="MEA5361267.1"/>
    </source>
</evidence>
<dbReference type="Proteomes" id="UP001304298">
    <property type="component" value="Unassembled WGS sequence"/>
</dbReference>
<dbReference type="Gene3D" id="3.20.20.70">
    <property type="entry name" value="Aldolase class I"/>
    <property type="match status" value="1"/>
</dbReference>
<comment type="similarity">
    <text evidence="1">Belongs to the glutamate synthase family.</text>
</comment>